<comment type="caution">
    <text evidence="3">The sequence shown here is derived from an EMBL/GenBank/DDBJ whole genome shotgun (WGS) entry which is preliminary data.</text>
</comment>
<organism evidence="3 4">
    <name type="scientific">Parathielavia appendiculata</name>
    <dbReference type="NCBI Taxonomy" id="2587402"/>
    <lineage>
        <taxon>Eukaryota</taxon>
        <taxon>Fungi</taxon>
        <taxon>Dikarya</taxon>
        <taxon>Ascomycota</taxon>
        <taxon>Pezizomycotina</taxon>
        <taxon>Sordariomycetes</taxon>
        <taxon>Sordariomycetidae</taxon>
        <taxon>Sordariales</taxon>
        <taxon>Chaetomiaceae</taxon>
        <taxon>Parathielavia</taxon>
    </lineage>
</organism>
<reference evidence="3" key="2">
    <citation type="submission" date="2023-05" db="EMBL/GenBank/DDBJ databases">
        <authorList>
            <consortium name="Lawrence Berkeley National Laboratory"/>
            <person name="Steindorff A."/>
            <person name="Hensen N."/>
            <person name="Bonometti L."/>
            <person name="Westerberg I."/>
            <person name="Brannstrom I.O."/>
            <person name="Guillou S."/>
            <person name="Cros-Aarteil S."/>
            <person name="Calhoun S."/>
            <person name="Haridas S."/>
            <person name="Kuo A."/>
            <person name="Mondo S."/>
            <person name="Pangilinan J."/>
            <person name="Riley R."/>
            <person name="Labutti K."/>
            <person name="Andreopoulos B."/>
            <person name="Lipzen A."/>
            <person name="Chen C."/>
            <person name="Yanf M."/>
            <person name="Daum C."/>
            <person name="Ng V."/>
            <person name="Clum A."/>
            <person name="Ohm R."/>
            <person name="Martin F."/>
            <person name="Silar P."/>
            <person name="Natvig D."/>
            <person name="Lalanne C."/>
            <person name="Gautier V."/>
            <person name="Ament-Velasquez S.L."/>
            <person name="Kruys A."/>
            <person name="Hutchinson M.I."/>
            <person name="Powell A.J."/>
            <person name="Barry K."/>
            <person name="Miller A.N."/>
            <person name="Grigoriev I.V."/>
            <person name="Debuchy R."/>
            <person name="Gladieux P."/>
            <person name="Thoren M.H."/>
            <person name="Johannesson H."/>
        </authorList>
    </citation>
    <scope>NUCLEOTIDE SEQUENCE</scope>
    <source>
        <strain evidence="3">CBS 731.68</strain>
    </source>
</reference>
<keyword evidence="4" id="KW-1185">Reference proteome</keyword>
<dbReference type="Pfam" id="PF01237">
    <property type="entry name" value="Oxysterol_BP"/>
    <property type="match status" value="1"/>
</dbReference>
<evidence type="ECO:0000256" key="2">
    <source>
        <dbReference type="RuleBase" id="RU003844"/>
    </source>
</evidence>
<dbReference type="PANTHER" id="PTHR10972:SF92">
    <property type="entry name" value="OXYSTEROL BINDING PROTEIN"/>
    <property type="match status" value="1"/>
</dbReference>
<dbReference type="Gene3D" id="2.40.160.120">
    <property type="match status" value="1"/>
</dbReference>
<dbReference type="SUPFAM" id="SSF144000">
    <property type="entry name" value="Oxysterol-binding protein-like"/>
    <property type="match status" value="1"/>
</dbReference>
<gene>
    <name evidence="3" type="ORF">N657DRAFT_681724</name>
</gene>
<protein>
    <submittedName>
        <fullName evidence="3">Oxysterol-binding protein</fullName>
    </submittedName>
</protein>
<name>A0AAN6TXW3_9PEZI</name>
<accession>A0AAN6TXW3</accession>
<dbReference type="PANTHER" id="PTHR10972">
    <property type="entry name" value="OXYSTEROL-BINDING PROTEIN-RELATED"/>
    <property type="match status" value="1"/>
</dbReference>
<reference evidence="3" key="1">
    <citation type="journal article" date="2023" name="Mol. Phylogenet. Evol.">
        <title>Genome-scale phylogeny and comparative genomics of the fungal order Sordariales.</title>
        <authorList>
            <person name="Hensen N."/>
            <person name="Bonometti L."/>
            <person name="Westerberg I."/>
            <person name="Brannstrom I.O."/>
            <person name="Guillou S."/>
            <person name="Cros-Aarteil S."/>
            <person name="Calhoun S."/>
            <person name="Haridas S."/>
            <person name="Kuo A."/>
            <person name="Mondo S."/>
            <person name="Pangilinan J."/>
            <person name="Riley R."/>
            <person name="LaButti K."/>
            <person name="Andreopoulos B."/>
            <person name="Lipzen A."/>
            <person name="Chen C."/>
            <person name="Yan M."/>
            <person name="Daum C."/>
            <person name="Ng V."/>
            <person name="Clum A."/>
            <person name="Steindorff A."/>
            <person name="Ohm R.A."/>
            <person name="Martin F."/>
            <person name="Silar P."/>
            <person name="Natvig D.O."/>
            <person name="Lalanne C."/>
            <person name="Gautier V."/>
            <person name="Ament-Velasquez S.L."/>
            <person name="Kruys A."/>
            <person name="Hutchinson M.I."/>
            <person name="Powell A.J."/>
            <person name="Barry K."/>
            <person name="Miller A.N."/>
            <person name="Grigoriev I.V."/>
            <person name="Debuchy R."/>
            <person name="Gladieux P."/>
            <person name="Hiltunen Thoren M."/>
            <person name="Johannesson H."/>
        </authorList>
    </citation>
    <scope>NUCLEOTIDE SEQUENCE</scope>
    <source>
        <strain evidence="3">CBS 731.68</strain>
    </source>
</reference>
<dbReference type="GO" id="GO:0005829">
    <property type="term" value="C:cytosol"/>
    <property type="evidence" value="ECO:0007669"/>
    <property type="project" value="TreeGrafter"/>
</dbReference>
<evidence type="ECO:0000313" key="4">
    <source>
        <dbReference type="Proteomes" id="UP001302602"/>
    </source>
</evidence>
<dbReference type="Gene3D" id="3.30.70.3490">
    <property type="match status" value="1"/>
</dbReference>
<dbReference type="GeneID" id="87833185"/>
<dbReference type="AlphaFoldDB" id="A0AAN6TXW3"/>
<sequence>MSAISKLRDFFKFLGSVKGDLSNITAPPYFLAPHSVTEIGTCWVERPSLFAAPALEPDAELRALLVLKWILASLKRQLYIDGGLGQGIKKPLNAFLGEIFRAEWSDGKATANLVAEQVSHHPPITAVYMWDDEHGIRGEGYARVEMTFSGSVDIRQTGHAMLHIDRYDEDHLIFLPSCKVSGFMSGALFPELSGTYHIVSSSGFVSEIVFSGTSLLGTGQRNAVKATLYRRNDPSKAPLYVIAGCWSDRLTIFKGSTTKGEVVEVWDPARPENGASEARVEPLESQDCWESRKAWQGVIAALRRGDFGDTVTEKSKVEKAQRLMRAAEKEEGTTWQPLLFAPLSGPYEVFERLGSAVGWRLQADKTKGVWKVDRGEVKTLRRPFRPGLTPLGRETTETAKG</sequence>
<evidence type="ECO:0000313" key="3">
    <source>
        <dbReference type="EMBL" id="KAK4122742.1"/>
    </source>
</evidence>
<comment type="similarity">
    <text evidence="1 2">Belongs to the OSBP family.</text>
</comment>
<dbReference type="GO" id="GO:0008142">
    <property type="term" value="F:oxysterol binding"/>
    <property type="evidence" value="ECO:0007669"/>
    <property type="project" value="TreeGrafter"/>
</dbReference>
<dbReference type="GO" id="GO:0016020">
    <property type="term" value="C:membrane"/>
    <property type="evidence" value="ECO:0007669"/>
    <property type="project" value="TreeGrafter"/>
</dbReference>
<dbReference type="InterPro" id="IPR037239">
    <property type="entry name" value="OSBP_sf"/>
</dbReference>
<dbReference type="InterPro" id="IPR000648">
    <property type="entry name" value="Oxysterol-bd"/>
</dbReference>
<dbReference type="EMBL" id="MU853230">
    <property type="protein sequence ID" value="KAK4122742.1"/>
    <property type="molecule type" value="Genomic_DNA"/>
</dbReference>
<dbReference type="PROSITE" id="PS01013">
    <property type="entry name" value="OSBP"/>
    <property type="match status" value="1"/>
</dbReference>
<dbReference type="RefSeq" id="XP_062646513.1">
    <property type="nucleotide sequence ID" value="XM_062796417.1"/>
</dbReference>
<dbReference type="Proteomes" id="UP001302602">
    <property type="component" value="Unassembled WGS sequence"/>
</dbReference>
<dbReference type="Gene3D" id="1.10.287.2720">
    <property type="match status" value="1"/>
</dbReference>
<evidence type="ECO:0000256" key="1">
    <source>
        <dbReference type="ARBA" id="ARBA00008842"/>
    </source>
</evidence>
<proteinExistence type="inferred from homology"/>
<dbReference type="InterPro" id="IPR018494">
    <property type="entry name" value="Oxysterol-bd_CS"/>
</dbReference>